<dbReference type="EMBL" id="BARS01008548">
    <property type="protein sequence ID" value="GAF80393.1"/>
    <property type="molecule type" value="Genomic_DNA"/>
</dbReference>
<sequence>LIIWLNRWCYNRYTNRVDKDEKIIFLDMFGEFEQHVNSQQFTLENGYKLHINIINNKNLRGKLRKGLIYLKNVKGTRYTYFILNCSNDLNYKIL</sequence>
<organism evidence="1">
    <name type="scientific">marine sediment metagenome</name>
    <dbReference type="NCBI Taxonomy" id="412755"/>
    <lineage>
        <taxon>unclassified sequences</taxon>
        <taxon>metagenomes</taxon>
        <taxon>ecological metagenomes</taxon>
    </lineage>
</organism>
<comment type="caution">
    <text evidence="1">The sequence shown here is derived from an EMBL/GenBank/DDBJ whole genome shotgun (WGS) entry which is preliminary data.</text>
</comment>
<protein>
    <submittedName>
        <fullName evidence="1">Uncharacterized protein</fullName>
    </submittedName>
</protein>
<reference evidence="1" key="1">
    <citation type="journal article" date="2014" name="Front. Microbiol.">
        <title>High frequency of phylogenetically diverse reductive dehalogenase-homologous genes in deep subseafloor sedimentary metagenomes.</title>
        <authorList>
            <person name="Kawai M."/>
            <person name="Futagami T."/>
            <person name="Toyoda A."/>
            <person name="Takaki Y."/>
            <person name="Nishi S."/>
            <person name="Hori S."/>
            <person name="Arai W."/>
            <person name="Tsubouchi T."/>
            <person name="Morono Y."/>
            <person name="Uchiyama I."/>
            <person name="Ito T."/>
            <person name="Fujiyama A."/>
            <person name="Inagaki F."/>
            <person name="Takami H."/>
        </authorList>
    </citation>
    <scope>NUCLEOTIDE SEQUENCE</scope>
    <source>
        <strain evidence="1">Expedition CK06-06</strain>
    </source>
</reference>
<name>X0SH82_9ZZZZ</name>
<evidence type="ECO:0000313" key="1">
    <source>
        <dbReference type="EMBL" id="GAF80393.1"/>
    </source>
</evidence>
<dbReference type="AlphaFoldDB" id="X0SH82"/>
<gene>
    <name evidence="1" type="ORF">S01H1_16273</name>
</gene>
<proteinExistence type="predicted"/>
<feature type="non-terminal residue" evidence="1">
    <location>
        <position position="1"/>
    </location>
</feature>
<accession>X0SH82</accession>